<dbReference type="PANTHER" id="PTHR10099:SF1">
    <property type="entry name" value="PHOSPHORIBOSYLFORMYLGLYCINAMIDINE SYNTHASE"/>
    <property type="match status" value="1"/>
</dbReference>
<dbReference type="InterPro" id="IPR041609">
    <property type="entry name" value="PurL_linker"/>
</dbReference>
<dbReference type="Gene3D" id="3.30.1330.10">
    <property type="entry name" value="PurM-like, N-terminal domain"/>
    <property type="match status" value="2"/>
</dbReference>
<dbReference type="InterPro" id="IPR010141">
    <property type="entry name" value="FGAM_synthase"/>
</dbReference>
<dbReference type="PANTHER" id="PTHR10099">
    <property type="entry name" value="PHOSPHORIBOSYLFORMYLGLYCINAMIDINE SYNTHASE"/>
    <property type="match status" value="1"/>
</dbReference>
<dbReference type="SUPFAM" id="SSF52317">
    <property type="entry name" value="Class I glutamine amidotransferase-like"/>
    <property type="match status" value="1"/>
</dbReference>
<dbReference type="SUPFAM" id="SSF55326">
    <property type="entry name" value="PurM N-terminal domain-like"/>
    <property type="match status" value="2"/>
</dbReference>
<dbReference type="GO" id="GO:0006164">
    <property type="term" value="P:purine nucleotide biosynthetic process"/>
    <property type="evidence" value="ECO:0007669"/>
    <property type="project" value="UniProtKB-KW"/>
</dbReference>
<evidence type="ECO:0000256" key="4">
    <source>
        <dbReference type="ARBA" id="ARBA00022755"/>
    </source>
</evidence>
<dbReference type="GO" id="GO:0005524">
    <property type="term" value="F:ATP binding"/>
    <property type="evidence" value="ECO:0007669"/>
    <property type="project" value="UniProtKB-KW"/>
</dbReference>
<keyword evidence="5" id="KW-0067">ATP-binding</keyword>
<dbReference type="GO" id="GO:0004642">
    <property type="term" value="F:phosphoribosylformylglycinamidine synthase activity"/>
    <property type="evidence" value="ECO:0007669"/>
    <property type="project" value="TreeGrafter"/>
</dbReference>
<dbReference type="InterPro" id="IPR029062">
    <property type="entry name" value="Class_I_gatase-like"/>
</dbReference>
<keyword evidence="10" id="KW-1185">Reference proteome</keyword>
<evidence type="ECO:0000256" key="1">
    <source>
        <dbReference type="ARBA" id="ARBA00022598"/>
    </source>
</evidence>
<proteinExistence type="predicted"/>
<dbReference type="STRING" id="1122142.SAMN02910414_00600"/>
<keyword evidence="1" id="KW-0436">Ligase</keyword>
<dbReference type="SMART" id="SM01211">
    <property type="entry name" value="GATase_5"/>
    <property type="match status" value="1"/>
</dbReference>
<dbReference type="Gene3D" id="3.40.50.880">
    <property type="match status" value="1"/>
</dbReference>
<feature type="domain" description="Phosphoribosylformylglycinamidine synthase linker" evidence="8">
    <location>
        <begin position="180"/>
        <end position="228"/>
    </location>
</feature>
<keyword evidence="4" id="KW-0658">Purine biosynthesis</keyword>
<evidence type="ECO:0000256" key="3">
    <source>
        <dbReference type="ARBA" id="ARBA00022741"/>
    </source>
</evidence>
<dbReference type="Proteomes" id="UP000183918">
    <property type="component" value="Unassembled WGS sequence"/>
</dbReference>
<evidence type="ECO:0000313" key="10">
    <source>
        <dbReference type="Proteomes" id="UP000183918"/>
    </source>
</evidence>
<evidence type="ECO:0000313" key="9">
    <source>
        <dbReference type="EMBL" id="SDY05104.1"/>
    </source>
</evidence>
<accession>A0A1H3GRK2</accession>
<reference evidence="9 10" key="1">
    <citation type="submission" date="2016-10" db="EMBL/GenBank/DDBJ databases">
        <authorList>
            <person name="de Groot N.N."/>
        </authorList>
    </citation>
    <scope>NUCLEOTIDE SEQUENCE [LARGE SCALE GENOMIC DNA]</scope>
    <source>
        <strain evidence="9 10">DSM 14045</strain>
    </source>
</reference>
<gene>
    <name evidence="9" type="ORF">SAMN02910414_00600</name>
</gene>
<dbReference type="Gene3D" id="3.90.650.10">
    <property type="entry name" value="PurM-like C-terminal domain"/>
    <property type="match status" value="2"/>
</dbReference>
<keyword evidence="3" id="KW-0547">Nucleotide-binding</keyword>
<sequence length="1267" mass="141285">MSDVRRVYVEKKADFAVKAKELKHEIKHYLGINSIESVRVLIRYDIENISEETYKKALYTVFSEAPVDMVYEEKIDLAGERVFSVEFLPGQFDQRADSAEQCVKLLNENEEPIIRSATTYVIAGNISNDEFEAIKKHCINPVDSRETSLEKPETLRQDFKEPEDVLVFDGFVDMDEEKLNELYKSLNLAMTFKDFLHIQNYFANEEKRNPSMTEIRVLDTYWSDHCRHTTFSTELKNIKFDDGFYKERIEESYKDYLDSHKELYKGRDDKFVCLMDIALLAMKRLKKEGKLDDQEESDEINACSIVVPVEVDGKIEEWLVNFKNETHNHPTEIEPFGGAATCLGGAIRDPLSGRTYVYQAMRVTGAADPTKPVSETLAGKLPQKKIVREAAHGYSSYGNQIGLATGYVKEVYHPDYVAKRMEIGAVMGAAPRRAVQRLNSDPGDIIVLLGGRTGRDGIGGATGSSKAHTTKSTSVCGAEVQKGNAPTERKLQRLFRREEVSHIIKKCNDFGAGGVSVAIGELADGLRICLDKVPKKYAGLDGTEIAISESQERMAVVVAKEDVDKFLQYAKEENLEATTVAVVTEEKRLILEWRGKEIVNISRAFLDTNGAHQETDVEVEMPDENENYLEKINSNSICKALEEGDIKKAWMEELSDINVCSQKGLVEMFDGSIGAGSVLMPYGGRYQLTETQSMVAKLPVLKGKCDTVTMMSYGFDPYLSSWSPYHGAIYAVLESLSRIVAVGGDYKKVRFTFQEYFRRMSSDAKRWSQPLAALLGAYDAQIGFGLPSIGGKDSMSGTFNDIDVPPTLVSFAVDVAREKDVVTPEIKKEDDKLVLFTIEKDKYSLPNYEQVKKLYDFIRSLVEKNLIESSYALDGKGLVAAVSKMGFGNKLGVTISNDVTEKELFAPGFGNIVCEIDDKYLEEVLKFAKEANLEQFVKVVGHVNELQAFVYGNMILPIEEALNGWKAPLEKVFATKATDDTSKVEEKLYDAKNIYVCKNKVARPKVFIPVFPGTNCEYDSARAFENAGADTIVKVFKNLTADDIRESVDEFVKAINQSQIIMFPGGFSAGDEPEGSAKFFATAFRNAKMTEAVNDLITNRDGLALGICNGFQALIKLGLVPNGEISQQKSDAPTLTYNTINRHISKMVYTKVVSNKSPWLAGAKLGGVYTNPASHGEGRFVASKEWLEKLQENGQIATQYVDCDGNASMDEEWNVNGSYLAIEGITSPDGRILGKMAHSERRGESVAVNIYGEQDLKIFESGVKYFK</sequence>
<feature type="domain" description="PurM-like C-terminal" evidence="7">
    <location>
        <begin position="442"/>
        <end position="593"/>
    </location>
</feature>
<dbReference type="InterPro" id="IPR036921">
    <property type="entry name" value="PurM-like_N_sf"/>
</dbReference>
<dbReference type="eggNOG" id="COG0047">
    <property type="taxonomic scope" value="Bacteria"/>
</dbReference>
<keyword evidence="6" id="KW-0460">Magnesium</keyword>
<keyword evidence="2" id="KW-0479">Metal-binding</keyword>
<dbReference type="Pfam" id="PF18072">
    <property type="entry name" value="FGAR-AT_linker"/>
    <property type="match status" value="1"/>
</dbReference>
<evidence type="ECO:0000256" key="2">
    <source>
        <dbReference type="ARBA" id="ARBA00022723"/>
    </source>
</evidence>
<dbReference type="eggNOG" id="COG0046">
    <property type="taxonomic scope" value="Bacteria"/>
</dbReference>
<dbReference type="GO" id="GO:0046872">
    <property type="term" value="F:metal ion binding"/>
    <property type="evidence" value="ECO:0007669"/>
    <property type="project" value="UniProtKB-KW"/>
</dbReference>
<dbReference type="CDD" id="cd02203">
    <property type="entry name" value="PurL_repeat1"/>
    <property type="match status" value="1"/>
</dbReference>
<dbReference type="OrthoDB" id="9804441at2"/>
<dbReference type="FunFam" id="3.30.1330.10:FF:000013">
    <property type="entry name" value="Phosphoribosylformylglycinamidine synthase"/>
    <property type="match status" value="1"/>
</dbReference>
<dbReference type="Pfam" id="PF02769">
    <property type="entry name" value="AIRS_C"/>
    <property type="match status" value="1"/>
</dbReference>
<dbReference type="Pfam" id="PF13507">
    <property type="entry name" value="GATase_5"/>
    <property type="match status" value="1"/>
</dbReference>
<dbReference type="SUPFAM" id="SSF56042">
    <property type="entry name" value="PurM C-terminal domain-like"/>
    <property type="match status" value="2"/>
</dbReference>
<dbReference type="NCBIfam" id="TIGR01857">
    <property type="entry name" value="FGAM-synthase"/>
    <property type="match status" value="1"/>
</dbReference>
<dbReference type="EMBL" id="FNPG01000007">
    <property type="protein sequence ID" value="SDY05104.1"/>
    <property type="molecule type" value="Genomic_DNA"/>
</dbReference>
<name>A0A1H3GRK2_9FIRM</name>
<dbReference type="AlphaFoldDB" id="A0A1H3GRK2"/>
<organism evidence="9 10">
    <name type="scientific">Lachnobacterium bovis DSM 14045</name>
    <dbReference type="NCBI Taxonomy" id="1122142"/>
    <lineage>
        <taxon>Bacteria</taxon>
        <taxon>Bacillati</taxon>
        <taxon>Bacillota</taxon>
        <taxon>Clostridia</taxon>
        <taxon>Lachnospirales</taxon>
        <taxon>Lachnospiraceae</taxon>
        <taxon>Lachnobacterium</taxon>
    </lineage>
</organism>
<evidence type="ECO:0000259" key="8">
    <source>
        <dbReference type="Pfam" id="PF18072"/>
    </source>
</evidence>
<dbReference type="CDD" id="cd02204">
    <property type="entry name" value="PurL_repeat2"/>
    <property type="match status" value="1"/>
</dbReference>
<protein>
    <submittedName>
        <fullName evidence="9">Phosphoribosylformylglycinamidine synthase</fullName>
    </submittedName>
</protein>
<evidence type="ECO:0000256" key="5">
    <source>
        <dbReference type="ARBA" id="ARBA00022840"/>
    </source>
</evidence>
<dbReference type="InterPro" id="IPR010918">
    <property type="entry name" value="PurM-like_C_dom"/>
</dbReference>
<dbReference type="InterPro" id="IPR036676">
    <property type="entry name" value="PurM-like_C_sf"/>
</dbReference>
<evidence type="ECO:0000259" key="7">
    <source>
        <dbReference type="Pfam" id="PF02769"/>
    </source>
</evidence>
<evidence type="ECO:0000256" key="6">
    <source>
        <dbReference type="ARBA" id="ARBA00022842"/>
    </source>
</evidence>
<dbReference type="GO" id="GO:0005737">
    <property type="term" value="C:cytoplasm"/>
    <property type="evidence" value="ECO:0007669"/>
    <property type="project" value="TreeGrafter"/>
</dbReference>
<dbReference type="RefSeq" id="WP_074716054.1">
    <property type="nucleotide sequence ID" value="NZ_FNPG01000007.1"/>
</dbReference>